<dbReference type="PANTHER" id="PTHR38441:SF1">
    <property type="entry name" value="MEMBRANE PROTEIN"/>
    <property type="match status" value="1"/>
</dbReference>
<evidence type="ECO:0000313" key="3">
    <source>
        <dbReference type="Proteomes" id="UP001595751"/>
    </source>
</evidence>
<dbReference type="InterPro" id="IPR007436">
    <property type="entry name" value="DUF485"/>
</dbReference>
<evidence type="ECO:0000313" key="2">
    <source>
        <dbReference type="EMBL" id="MFC3850658.1"/>
    </source>
</evidence>
<dbReference type="RefSeq" id="WP_290290505.1">
    <property type="nucleotide sequence ID" value="NZ_CP047211.1"/>
</dbReference>
<keyword evidence="1" id="KW-0812">Transmembrane</keyword>
<keyword evidence="1" id="KW-1133">Transmembrane helix</keyword>
<name>A0ABV7ZQ65_9CORY</name>
<organism evidence="2 3">
    <name type="scientific">Corynebacterium hansenii</name>
    <dbReference type="NCBI Taxonomy" id="394964"/>
    <lineage>
        <taxon>Bacteria</taxon>
        <taxon>Bacillati</taxon>
        <taxon>Actinomycetota</taxon>
        <taxon>Actinomycetes</taxon>
        <taxon>Mycobacteriales</taxon>
        <taxon>Corynebacteriaceae</taxon>
        <taxon>Corynebacterium</taxon>
    </lineage>
</organism>
<comment type="caution">
    <text evidence="2">The sequence shown here is derived from an EMBL/GenBank/DDBJ whole genome shotgun (WGS) entry which is preliminary data.</text>
</comment>
<keyword evidence="3" id="KW-1185">Reference proteome</keyword>
<sequence length="120" mass="13484">MSHPTTSPGSSPTEAEFIEVQASEEFDDLRRTFRGFVFPLFVAFIAWYVLYIVTATFFPDAMAISVFGNINLGMVLGLAQFVTAGLITWAYVKFADTRLDPASERIRARMEHRAPITEEV</sequence>
<protein>
    <submittedName>
        <fullName evidence="2">DUF485 domain-containing protein</fullName>
    </submittedName>
</protein>
<keyword evidence="1" id="KW-0472">Membrane</keyword>
<gene>
    <name evidence="2" type="ORF">ACFORJ_10840</name>
</gene>
<evidence type="ECO:0000256" key="1">
    <source>
        <dbReference type="SAM" id="Phobius"/>
    </source>
</evidence>
<dbReference type="EMBL" id="JBHRZN010000003">
    <property type="protein sequence ID" value="MFC3850658.1"/>
    <property type="molecule type" value="Genomic_DNA"/>
</dbReference>
<feature type="transmembrane region" description="Helical" evidence="1">
    <location>
        <begin position="70"/>
        <end position="92"/>
    </location>
</feature>
<proteinExistence type="predicted"/>
<dbReference type="Pfam" id="PF04341">
    <property type="entry name" value="DUF485"/>
    <property type="match status" value="1"/>
</dbReference>
<reference evidence="3" key="1">
    <citation type="journal article" date="2019" name="Int. J. Syst. Evol. Microbiol.">
        <title>The Global Catalogue of Microorganisms (GCM) 10K type strain sequencing project: providing services to taxonomists for standard genome sequencing and annotation.</title>
        <authorList>
            <consortium name="The Broad Institute Genomics Platform"/>
            <consortium name="The Broad Institute Genome Sequencing Center for Infectious Disease"/>
            <person name="Wu L."/>
            <person name="Ma J."/>
        </authorList>
    </citation>
    <scope>NUCLEOTIDE SEQUENCE [LARGE SCALE GENOMIC DNA]</scope>
    <source>
        <strain evidence="3">CCUG 53252</strain>
    </source>
</reference>
<accession>A0ABV7ZQ65</accession>
<feature type="transmembrane region" description="Helical" evidence="1">
    <location>
        <begin position="36"/>
        <end position="58"/>
    </location>
</feature>
<dbReference type="Proteomes" id="UP001595751">
    <property type="component" value="Unassembled WGS sequence"/>
</dbReference>
<dbReference type="PANTHER" id="PTHR38441">
    <property type="entry name" value="INTEGRAL MEMBRANE PROTEIN-RELATED"/>
    <property type="match status" value="1"/>
</dbReference>